<dbReference type="SUPFAM" id="SSF54373">
    <property type="entry name" value="FAD-linked reductases, C-terminal domain"/>
    <property type="match status" value="1"/>
</dbReference>
<gene>
    <name evidence="7" type="ORF">JAAARDRAFT_69373</name>
</gene>
<reference evidence="8" key="1">
    <citation type="journal article" date="2014" name="Proc. Natl. Acad. Sci. U.S.A.">
        <title>Extensive sampling of basidiomycete genomes demonstrates inadequacy of the white-rot/brown-rot paradigm for wood decay fungi.</title>
        <authorList>
            <person name="Riley R."/>
            <person name="Salamov A.A."/>
            <person name="Brown D.W."/>
            <person name="Nagy L.G."/>
            <person name="Floudas D."/>
            <person name="Held B.W."/>
            <person name="Levasseur A."/>
            <person name="Lombard V."/>
            <person name="Morin E."/>
            <person name="Otillar R."/>
            <person name="Lindquist E.A."/>
            <person name="Sun H."/>
            <person name="LaButti K.M."/>
            <person name="Schmutz J."/>
            <person name="Jabbour D."/>
            <person name="Luo H."/>
            <person name="Baker S.E."/>
            <person name="Pisabarro A.G."/>
            <person name="Walton J.D."/>
            <person name="Blanchette R.A."/>
            <person name="Henrissat B."/>
            <person name="Martin F."/>
            <person name="Cullen D."/>
            <person name="Hibbett D.S."/>
            <person name="Grigoriev I.V."/>
        </authorList>
    </citation>
    <scope>NUCLEOTIDE SEQUENCE [LARGE SCALE GENOMIC DNA]</scope>
    <source>
        <strain evidence="8">MUCL 33604</strain>
    </source>
</reference>
<feature type="active site" description="Proton acceptor" evidence="5">
    <location>
        <position position="582"/>
    </location>
</feature>
<dbReference type="HOGENOM" id="CLU_002865_7_2_1"/>
<dbReference type="OrthoDB" id="269227at2759"/>
<dbReference type="GO" id="GO:0016614">
    <property type="term" value="F:oxidoreductase activity, acting on CH-OH group of donors"/>
    <property type="evidence" value="ECO:0007669"/>
    <property type="project" value="InterPro"/>
</dbReference>
<dbReference type="InterPro" id="IPR007867">
    <property type="entry name" value="GMC_OxRtase_C"/>
</dbReference>
<dbReference type="EMBL" id="KL197718">
    <property type="protein sequence ID" value="KDQ58075.1"/>
    <property type="molecule type" value="Genomic_DNA"/>
</dbReference>
<proteinExistence type="inferred from homology"/>
<dbReference type="STRING" id="933084.A0A067PW25"/>
<dbReference type="PROSITE" id="PS00624">
    <property type="entry name" value="GMC_OXRED_2"/>
    <property type="match status" value="1"/>
</dbReference>
<evidence type="ECO:0000313" key="8">
    <source>
        <dbReference type="Proteomes" id="UP000027265"/>
    </source>
</evidence>
<dbReference type="Gene3D" id="3.50.50.60">
    <property type="entry name" value="FAD/NAD(P)-binding domain"/>
    <property type="match status" value="1"/>
</dbReference>
<dbReference type="PANTHER" id="PTHR11552">
    <property type="entry name" value="GLUCOSE-METHANOL-CHOLINE GMC OXIDOREDUCTASE"/>
    <property type="match status" value="1"/>
</dbReference>
<sequence>MGNLFSQTYLDDASTLTDKFYDYIIVGGGTAGCVLANRLSVDPSVNVLVVEAGGSHEQETFSKIPVAFSKLFKTRADWAYDTIPQPGLNERELFWPRGKLLGGCSSMNAMMYHHCSPTDFDEWESKGAKGWNYNDLLPYFRKAENFTPKLRSSEVKPEDRGSGGLWQTSHSYITPINEKFIDAAKDIGIPYNPDINTRKGSLGVTKFMTFIDPKGQRSSAATSYLSKDVLGRKNLTVLVGTMTTKVLFSSDEIPRTVGIEVAKTASSPRYKLQCRREVILSAGAVNTPQILLLSGLGPKEELEKMDVPVVKDLPHVGKNLRDHLAGGVILRSKPGTTLDYLADPIKSLPAIFQWFIFGTGPATTNVGEAAAFVRSNDATLPLTSQRADDFTAGDKLVDTTSGPNSPDIEIIGAPMAFLDHGFGTLPPQASCFTMAPILLRPLSVGQVTLASSSPFDKVLIDPNYLSHPNDAKILTRAVRLILHIARAASLQPELSLPPVSQSSSLDKMDLFYPGDVDPDMISDIDIVEWIKRNVETLYHPMGTARMSPDEKSGVVDVDLKVWGVTGLRVVDASIFPTAVSGHPCAPVIAVAEKAADIILETAAQD</sequence>
<dbReference type="AlphaFoldDB" id="A0A067PW25"/>
<keyword evidence="3" id="KW-0285">Flavoprotein</keyword>
<dbReference type="InterPro" id="IPR012132">
    <property type="entry name" value="GMC_OxRdtase"/>
</dbReference>
<evidence type="ECO:0000256" key="5">
    <source>
        <dbReference type="PIRSR" id="PIRSR000137-1"/>
    </source>
</evidence>
<name>A0A067PW25_9AGAM</name>
<dbReference type="Proteomes" id="UP000027265">
    <property type="component" value="Unassembled WGS sequence"/>
</dbReference>
<evidence type="ECO:0000313" key="7">
    <source>
        <dbReference type="EMBL" id="KDQ58075.1"/>
    </source>
</evidence>
<evidence type="ECO:0000256" key="2">
    <source>
        <dbReference type="ARBA" id="ARBA00010790"/>
    </source>
</evidence>
<feature type="domain" description="Glucose-methanol-choline oxidoreductase N-terminal" evidence="6">
    <location>
        <begin position="283"/>
        <end position="297"/>
    </location>
</feature>
<evidence type="ECO:0000256" key="3">
    <source>
        <dbReference type="ARBA" id="ARBA00022630"/>
    </source>
</evidence>
<dbReference type="SUPFAM" id="SSF51905">
    <property type="entry name" value="FAD/NAD(P)-binding domain"/>
    <property type="match status" value="1"/>
</dbReference>
<dbReference type="InterPro" id="IPR036188">
    <property type="entry name" value="FAD/NAD-bd_sf"/>
</dbReference>
<dbReference type="GO" id="GO:0050660">
    <property type="term" value="F:flavin adenine dinucleotide binding"/>
    <property type="evidence" value="ECO:0007669"/>
    <property type="project" value="InterPro"/>
</dbReference>
<dbReference type="InterPro" id="IPR000172">
    <property type="entry name" value="GMC_OxRdtase_N"/>
</dbReference>
<keyword evidence="4" id="KW-0274">FAD</keyword>
<protein>
    <submittedName>
        <fullName evidence="7">Aryl-alcohol oxidase</fullName>
    </submittedName>
</protein>
<evidence type="ECO:0000256" key="1">
    <source>
        <dbReference type="ARBA" id="ARBA00001974"/>
    </source>
</evidence>
<evidence type="ECO:0000259" key="6">
    <source>
        <dbReference type="PROSITE" id="PS00624"/>
    </source>
</evidence>
<accession>A0A067PW25</accession>
<comment type="similarity">
    <text evidence="2">Belongs to the GMC oxidoreductase family.</text>
</comment>
<dbReference type="Gene3D" id="3.30.560.10">
    <property type="entry name" value="Glucose Oxidase, domain 3"/>
    <property type="match status" value="1"/>
</dbReference>
<dbReference type="PANTHER" id="PTHR11552:SF147">
    <property type="entry name" value="CHOLINE DEHYDROGENASE, MITOCHONDRIAL"/>
    <property type="match status" value="1"/>
</dbReference>
<dbReference type="Pfam" id="PF00732">
    <property type="entry name" value="GMC_oxred_N"/>
    <property type="match status" value="1"/>
</dbReference>
<evidence type="ECO:0000256" key="4">
    <source>
        <dbReference type="ARBA" id="ARBA00022827"/>
    </source>
</evidence>
<dbReference type="Pfam" id="PF05199">
    <property type="entry name" value="GMC_oxred_C"/>
    <property type="match status" value="1"/>
</dbReference>
<feature type="active site" description="Proton donor" evidence="5">
    <location>
        <position position="539"/>
    </location>
</feature>
<organism evidence="7 8">
    <name type="scientific">Jaapia argillacea MUCL 33604</name>
    <dbReference type="NCBI Taxonomy" id="933084"/>
    <lineage>
        <taxon>Eukaryota</taxon>
        <taxon>Fungi</taxon>
        <taxon>Dikarya</taxon>
        <taxon>Basidiomycota</taxon>
        <taxon>Agaricomycotina</taxon>
        <taxon>Agaricomycetes</taxon>
        <taxon>Agaricomycetidae</taxon>
        <taxon>Jaapiales</taxon>
        <taxon>Jaapiaceae</taxon>
        <taxon>Jaapia</taxon>
    </lineage>
</organism>
<comment type="cofactor">
    <cofactor evidence="1">
        <name>FAD</name>
        <dbReference type="ChEBI" id="CHEBI:57692"/>
    </cofactor>
</comment>
<dbReference type="PIRSF" id="PIRSF000137">
    <property type="entry name" value="Alcohol_oxidase"/>
    <property type="match status" value="1"/>
</dbReference>
<keyword evidence="8" id="KW-1185">Reference proteome</keyword>
<dbReference type="InParanoid" id="A0A067PW25"/>